<sequence>MVNRRTFLSRQRGVTYFWTLMMVLLITLGVGRLLENMRISGQRTREADLLYIGGLYRNAIRQYVLATPVGSRRYPEKLDDLLRDPRYPVTRRYLRALYPDPITGEPFMSIASPEGGVRGVQSMSQQRPLKTTGFDVDNASFARASRYQDWQFVDAR</sequence>
<reference evidence="2 3" key="1">
    <citation type="submission" date="2019-03" db="EMBL/GenBank/DDBJ databases">
        <title>Genomic Encyclopedia of Type Strains, Phase III (KMG-III): the genomes of soil and plant-associated and newly described type strains.</title>
        <authorList>
            <person name="Whitman W."/>
        </authorList>
    </citation>
    <scope>NUCLEOTIDE SEQUENCE [LARGE SCALE GENOMIC DNA]</scope>
    <source>
        <strain evidence="2 3">LMG 29544</strain>
    </source>
</reference>
<dbReference type="AlphaFoldDB" id="A0A4R8L3N5"/>
<keyword evidence="3" id="KW-1185">Reference proteome</keyword>
<protein>
    <submittedName>
        <fullName evidence="2">Type II secretory pathway pseudopilin PulG</fullName>
    </submittedName>
</protein>
<keyword evidence="1" id="KW-0812">Transmembrane</keyword>
<comment type="caution">
    <text evidence="2">The sequence shown here is derived from an EMBL/GenBank/DDBJ whole genome shotgun (WGS) entry which is preliminary data.</text>
</comment>
<keyword evidence="1" id="KW-1133">Transmembrane helix</keyword>
<gene>
    <name evidence="2" type="ORF">BX592_14212</name>
</gene>
<organism evidence="2 3">
    <name type="scientific">Paraburkholderia rhizosphaerae</name>
    <dbReference type="NCBI Taxonomy" id="480658"/>
    <lineage>
        <taxon>Bacteria</taxon>
        <taxon>Pseudomonadati</taxon>
        <taxon>Pseudomonadota</taxon>
        <taxon>Betaproteobacteria</taxon>
        <taxon>Burkholderiales</taxon>
        <taxon>Burkholderiaceae</taxon>
        <taxon>Paraburkholderia</taxon>
    </lineage>
</organism>
<dbReference type="Proteomes" id="UP000295509">
    <property type="component" value="Unassembled WGS sequence"/>
</dbReference>
<keyword evidence="1" id="KW-0472">Membrane</keyword>
<evidence type="ECO:0000313" key="2">
    <source>
        <dbReference type="EMBL" id="TDY37172.1"/>
    </source>
</evidence>
<proteinExistence type="predicted"/>
<evidence type="ECO:0000256" key="1">
    <source>
        <dbReference type="SAM" id="Phobius"/>
    </source>
</evidence>
<accession>A0A4R8L3N5</accession>
<feature type="transmembrane region" description="Helical" evidence="1">
    <location>
        <begin position="15"/>
        <end position="34"/>
    </location>
</feature>
<dbReference type="EMBL" id="SORE01000042">
    <property type="protein sequence ID" value="TDY37172.1"/>
    <property type="molecule type" value="Genomic_DNA"/>
</dbReference>
<name>A0A4R8L3N5_9BURK</name>
<evidence type="ECO:0000313" key="3">
    <source>
        <dbReference type="Proteomes" id="UP000295509"/>
    </source>
</evidence>